<proteinExistence type="predicted"/>
<sequence>MENHLQIIRALSPAYAGRDGELTATLQYVYQSILLDGCGKQEEAKKLLHIAVEEMRHLEEIGALLVRFGVPPVYTACPPYPVGYYSASNVDYVKPYPQMLAADVRAEQEAIACYTRILDCVRDEDVRTVITKIRADEERHLCWLREMQSAL</sequence>
<feature type="domain" description="Ferritin/DPS" evidence="3">
    <location>
        <begin position="21"/>
        <end position="147"/>
    </location>
</feature>
<accession>A0A9D2DX84</accession>
<keyword evidence="2" id="KW-0408">Iron</keyword>
<protein>
    <submittedName>
        <fullName evidence="4">Manganese catalase family protein</fullName>
    </submittedName>
</protein>
<dbReference type="GO" id="GO:0020037">
    <property type="term" value="F:heme binding"/>
    <property type="evidence" value="ECO:0007669"/>
    <property type="project" value="TreeGrafter"/>
</dbReference>
<evidence type="ECO:0000256" key="1">
    <source>
        <dbReference type="ARBA" id="ARBA00022434"/>
    </source>
</evidence>
<dbReference type="EMBL" id="DXBS01000088">
    <property type="protein sequence ID" value="HIZ24731.1"/>
    <property type="molecule type" value="Genomic_DNA"/>
</dbReference>
<reference evidence="4" key="1">
    <citation type="journal article" date="2021" name="PeerJ">
        <title>Extensive microbial diversity within the chicken gut microbiome revealed by metagenomics and culture.</title>
        <authorList>
            <person name="Gilroy R."/>
            <person name="Ravi A."/>
            <person name="Getino M."/>
            <person name="Pursley I."/>
            <person name="Horton D.L."/>
            <person name="Alikhan N.F."/>
            <person name="Baker D."/>
            <person name="Gharbi K."/>
            <person name="Hall N."/>
            <person name="Watson M."/>
            <person name="Adriaenssens E.M."/>
            <person name="Foster-Nyarko E."/>
            <person name="Jarju S."/>
            <person name="Secka A."/>
            <person name="Antonio M."/>
            <person name="Oren A."/>
            <person name="Chaudhuri R.R."/>
            <person name="La Ragione R."/>
            <person name="Hildebrand F."/>
            <person name="Pallen M.J."/>
        </authorList>
    </citation>
    <scope>NUCLEOTIDE SEQUENCE</scope>
    <source>
        <strain evidence="4">CHK33-5263</strain>
    </source>
</reference>
<dbReference type="InterPro" id="IPR012347">
    <property type="entry name" value="Ferritin-like"/>
</dbReference>
<dbReference type="InterPro" id="IPR008331">
    <property type="entry name" value="Ferritin_DPS_dom"/>
</dbReference>
<dbReference type="PANTHER" id="PTHR30295:SF0">
    <property type="entry name" value="BACTERIOFERRITIN"/>
    <property type="match status" value="1"/>
</dbReference>
<dbReference type="SUPFAM" id="SSF47240">
    <property type="entry name" value="Ferritin-like"/>
    <property type="match status" value="1"/>
</dbReference>
<gene>
    <name evidence="4" type="ORF">H9812_04565</name>
</gene>
<evidence type="ECO:0000313" key="5">
    <source>
        <dbReference type="Proteomes" id="UP000824044"/>
    </source>
</evidence>
<dbReference type="InterPro" id="IPR009078">
    <property type="entry name" value="Ferritin-like_SF"/>
</dbReference>
<dbReference type="GO" id="GO:0006879">
    <property type="term" value="P:intracellular iron ion homeostasis"/>
    <property type="evidence" value="ECO:0007669"/>
    <property type="project" value="UniProtKB-KW"/>
</dbReference>
<organism evidence="4 5">
    <name type="scientific">Candidatus Gallimonas intestinigallinarum</name>
    <dbReference type="NCBI Taxonomy" id="2838604"/>
    <lineage>
        <taxon>Bacteria</taxon>
        <taxon>Bacillati</taxon>
        <taxon>Bacillota</taxon>
        <taxon>Clostridia</taxon>
        <taxon>Candidatus Gallimonas</taxon>
    </lineage>
</organism>
<dbReference type="PANTHER" id="PTHR30295">
    <property type="entry name" value="BACTERIOFERRITIN"/>
    <property type="match status" value="1"/>
</dbReference>
<comment type="caution">
    <text evidence="4">The sequence shown here is derived from an EMBL/GenBank/DDBJ whole genome shotgun (WGS) entry which is preliminary data.</text>
</comment>
<dbReference type="AlphaFoldDB" id="A0A9D2DX84"/>
<dbReference type="Gene3D" id="1.20.1260.10">
    <property type="match status" value="1"/>
</dbReference>
<dbReference type="GO" id="GO:0008199">
    <property type="term" value="F:ferric iron binding"/>
    <property type="evidence" value="ECO:0007669"/>
    <property type="project" value="InterPro"/>
</dbReference>
<keyword evidence="1" id="KW-0409">Iron storage</keyword>
<dbReference type="Pfam" id="PF00210">
    <property type="entry name" value="Ferritin"/>
    <property type="match status" value="1"/>
</dbReference>
<name>A0A9D2DX84_9FIRM</name>
<dbReference type="GO" id="GO:0004322">
    <property type="term" value="F:ferroxidase activity"/>
    <property type="evidence" value="ECO:0007669"/>
    <property type="project" value="TreeGrafter"/>
</dbReference>
<evidence type="ECO:0000313" key="4">
    <source>
        <dbReference type="EMBL" id="HIZ24731.1"/>
    </source>
</evidence>
<evidence type="ECO:0000256" key="2">
    <source>
        <dbReference type="ARBA" id="ARBA00023004"/>
    </source>
</evidence>
<reference evidence="4" key="2">
    <citation type="submission" date="2021-04" db="EMBL/GenBank/DDBJ databases">
        <authorList>
            <person name="Gilroy R."/>
        </authorList>
    </citation>
    <scope>NUCLEOTIDE SEQUENCE</scope>
    <source>
        <strain evidence="4">CHK33-5263</strain>
    </source>
</reference>
<dbReference type="Proteomes" id="UP000824044">
    <property type="component" value="Unassembled WGS sequence"/>
</dbReference>
<dbReference type="GO" id="GO:0005829">
    <property type="term" value="C:cytosol"/>
    <property type="evidence" value="ECO:0007669"/>
    <property type="project" value="TreeGrafter"/>
</dbReference>
<evidence type="ECO:0000259" key="3">
    <source>
        <dbReference type="Pfam" id="PF00210"/>
    </source>
</evidence>